<comment type="caution">
    <text evidence="7">The sequence shown here is derived from an EMBL/GenBank/DDBJ whole genome shotgun (WGS) entry which is preliminary data.</text>
</comment>
<organism evidence="7 8">
    <name type="scientific">Rhodovibrio sodomensis</name>
    <dbReference type="NCBI Taxonomy" id="1088"/>
    <lineage>
        <taxon>Bacteria</taxon>
        <taxon>Pseudomonadati</taxon>
        <taxon>Pseudomonadota</taxon>
        <taxon>Alphaproteobacteria</taxon>
        <taxon>Rhodospirillales</taxon>
        <taxon>Rhodovibrionaceae</taxon>
        <taxon>Rhodovibrio</taxon>
    </lineage>
</organism>
<keyword evidence="2" id="KW-0678">Repressor</keyword>
<evidence type="ECO:0000256" key="6">
    <source>
        <dbReference type="ARBA" id="ARBA00023163"/>
    </source>
</evidence>
<protein>
    <submittedName>
        <fullName evidence="7">Fur family transcriptional regulator</fullName>
    </submittedName>
</protein>
<dbReference type="EMBL" id="NRRL01000002">
    <property type="protein sequence ID" value="MBK1666890.1"/>
    <property type="molecule type" value="Genomic_DNA"/>
</dbReference>
<sequence length="172" mass="18909">MGATQAHAAFDQHAHDHRDCIDAALAAAEDVCARHGGQLTKTRRRVLELIWAHRKPVGAYQLLDDLSRERGRVAPPTIYRAIDFLLDRGLIHRIESLNAFVGCHHPRERHSGCFLICRACGATAEMVDTRLDRALTAAAADVAFRVERQTVEMRGLCPVCTPDGATGDPVAH</sequence>
<dbReference type="InterPro" id="IPR036390">
    <property type="entry name" value="WH_DNA-bd_sf"/>
</dbReference>
<keyword evidence="3" id="KW-0862">Zinc</keyword>
<evidence type="ECO:0000313" key="8">
    <source>
        <dbReference type="Proteomes" id="UP001296873"/>
    </source>
</evidence>
<keyword evidence="6" id="KW-0804">Transcription</keyword>
<evidence type="ECO:0000256" key="3">
    <source>
        <dbReference type="ARBA" id="ARBA00022833"/>
    </source>
</evidence>
<dbReference type="Gene3D" id="1.10.10.10">
    <property type="entry name" value="Winged helix-like DNA-binding domain superfamily/Winged helix DNA-binding domain"/>
    <property type="match status" value="1"/>
</dbReference>
<dbReference type="InterPro" id="IPR002481">
    <property type="entry name" value="FUR"/>
</dbReference>
<evidence type="ECO:0000256" key="1">
    <source>
        <dbReference type="ARBA" id="ARBA00007957"/>
    </source>
</evidence>
<name>A0ABS1DBW4_9PROT</name>
<proteinExistence type="inferred from homology"/>
<keyword evidence="4" id="KW-0805">Transcription regulation</keyword>
<dbReference type="Proteomes" id="UP001296873">
    <property type="component" value="Unassembled WGS sequence"/>
</dbReference>
<dbReference type="PANTHER" id="PTHR33202:SF6">
    <property type="entry name" value="ZINC UPTAKE REGULATION PROTEIN"/>
    <property type="match status" value="1"/>
</dbReference>
<keyword evidence="5" id="KW-0238">DNA-binding</keyword>
<dbReference type="Pfam" id="PF01475">
    <property type="entry name" value="FUR"/>
    <property type="match status" value="1"/>
</dbReference>
<accession>A0ABS1DBW4</accession>
<dbReference type="SUPFAM" id="SSF46785">
    <property type="entry name" value="Winged helix' DNA-binding domain"/>
    <property type="match status" value="1"/>
</dbReference>
<dbReference type="RefSeq" id="WP_200338940.1">
    <property type="nucleotide sequence ID" value="NZ_NRRL01000002.1"/>
</dbReference>
<evidence type="ECO:0000256" key="2">
    <source>
        <dbReference type="ARBA" id="ARBA00022491"/>
    </source>
</evidence>
<comment type="similarity">
    <text evidence="1">Belongs to the Fur family.</text>
</comment>
<evidence type="ECO:0000256" key="4">
    <source>
        <dbReference type="ARBA" id="ARBA00023015"/>
    </source>
</evidence>
<dbReference type="PANTHER" id="PTHR33202">
    <property type="entry name" value="ZINC UPTAKE REGULATION PROTEIN"/>
    <property type="match status" value="1"/>
</dbReference>
<evidence type="ECO:0000256" key="5">
    <source>
        <dbReference type="ARBA" id="ARBA00023125"/>
    </source>
</evidence>
<reference evidence="7 8" key="1">
    <citation type="journal article" date="2020" name="Microorganisms">
        <title>Osmotic Adaptation and Compatible Solute Biosynthesis of Phototrophic Bacteria as Revealed from Genome Analyses.</title>
        <authorList>
            <person name="Imhoff J.F."/>
            <person name="Rahn T."/>
            <person name="Kunzel S."/>
            <person name="Keller A."/>
            <person name="Neulinger S.C."/>
        </authorList>
    </citation>
    <scope>NUCLEOTIDE SEQUENCE [LARGE SCALE GENOMIC DNA]</scope>
    <source>
        <strain evidence="7 8">DSM 9895</strain>
    </source>
</reference>
<gene>
    <name evidence="7" type="ORF">CKO28_02385</name>
</gene>
<keyword evidence="8" id="KW-1185">Reference proteome</keyword>
<dbReference type="InterPro" id="IPR036388">
    <property type="entry name" value="WH-like_DNA-bd_sf"/>
</dbReference>
<dbReference type="InterPro" id="IPR043135">
    <property type="entry name" value="Fur_C"/>
</dbReference>
<dbReference type="Gene3D" id="3.30.1490.190">
    <property type="match status" value="1"/>
</dbReference>
<evidence type="ECO:0000313" key="7">
    <source>
        <dbReference type="EMBL" id="MBK1666890.1"/>
    </source>
</evidence>